<name>C1F2S4_ACIC5</name>
<evidence type="ECO:0000313" key="3">
    <source>
        <dbReference type="EMBL" id="ACO31359.1"/>
    </source>
</evidence>
<dbReference type="InParanoid" id="C1F2S4"/>
<dbReference type="InterPro" id="IPR001296">
    <property type="entry name" value="Glyco_trans_1"/>
</dbReference>
<dbReference type="KEGG" id="aca:ACP_0823"/>
<dbReference type="InterPro" id="IPR028098">
    <property type="entry name" value="Glyco_trans_4-like_N"/>
</dbReference>
<dbReference type="STRING" id="240015.ACP_0823"/>
<evidence type="ECO:0000259" key="1">
    <source>
        <dbReference type="Pfam" id="PF00534"/>
    </source>
</evidence>
<sequence length="395" mass="42806">MRRVLYLRAELLPPSETFVAAQAAALRRYRAGFAGLKRVPCLAELPGTVAVLDACGNWTGRAARLAHGWTGSAPAFEAKLAAWQPDLLHAHFATDACAFLPVARRLGLPLVVTLHGYDAGLSDAAHARTALGRIYLRRREELWRAAAAFVCVSEHLRRVAVARGFPEEKLWVHRTGVPVQAWLSPAATQRERAHVLFVGRLVEKKGCAKLLAAMERVEKRHPGARLTVMGDGPLRGALEAQARERLRRCTFAGAAPHAVVRRVMETATVLAVPSVRAANGDCEGLPTVVPEAMERGLPVVAFDGSGAEEAMEDGVNGWLAEAGDEEALAEALLRVLRDPARARQMGEEARRHVERHLNLAVQTERLEAGYDAWIQQGSAGRMERVDPEGSAGLGA</sequence>
<dbReference type="HOGENOM" id="CLU_009583_2_5_0"/>
<dbReference type="Pfam" id="PF00534">
    <property type="entry name" value="Glycos_transf_1"/>
    <property type="match status" value="1"/>
</dbReference>
<dbReference type="Proteomes" id="UP000002207">
    <property type="component" value="Chromosome"/>
</dbReference>
<dbReference type="OrthoDB" id="73743at2"/>
<dbReference type="Gene3D" id="3.40.50.2000">
    <property type="entry name" value="Glycogen Phosphorylase B"/>
    <property type="match status" value="2"/>
</dbReference>
<dbReference type="GO" id="GO:0016757">
    <property type="term" value="F:glycosyltransferase activity"/>
    <property type="evidence" value="ECO:0007669"/>
    <property type="project" value="InterPro"/>
</dbReference>
<proteinExistence type="predicted"/>
<reference evidence="3 4" key="1">
    <citation type="journal article" date="2009" name="Appl. Environ. Microbiol.">
        <title>Three genomes from the phylum Acidobacteria provide insight into the lifestyles of these microorganisms in soils.</title>
        <authorList>
            <person name="Ward N.L."/>
            <person name="Challacombe J.F."/>
            <person name="Janssen P.H."/>
            <person name="Henrissat B."/>
            <person name="Coutinho P.M."/>
            <person name="Wu M."/>
            <person name="Xie G."/>
            <person name="Haft D.H."/>
            <person name="Sait M."/>
            <person name="Badger J."/>
            <person name="Barabote R.D."/>
            <person name="Bradley B."/>
            <person name="Brettin T.S."/>
            <person name="Brinkac L.M."/>
            <person name="Bruce D."/>
            <person name="Creasy T."/>
            <person name="Daugherty S.C."/>
            <person name="Davidsen T.M."/>
            <person name="DeBoy R.T."/>
            <person name="Detter J.C."/>
            <person name="Dodson R.J."/>
            <person name="Durkin A.S."/>
            <person name="Ganapathy A."/>
            <person name="Gwinn-Giglio M."/>
            <person name="Han C.S."/>
            <person name="Khouri H."/>
            <person name="Kiss H."/>
            <person name="Kothari S.P."/>
            <person name="Madupu R."/>
            <person name="Nelson K.E."/>
            <person name="Nelson W.C."/>
            <person name="Paulsen I."/>
            <person name="Penn K."/>
            <person name="Ren Q."/>
            <person name="Rosovitz M.J."/>
            <person name="Selengut J.D."/>
            <person name="Shrivastava S."/>
            <person name="Sullivan S.A."/>
            <person name="Tapia R."/>
            <person name="Thompson L.S."/>
            <person name="Watkins K.L."/>
            <person name="Yang Q."/>
            <person name="Yu C."/>
            <person name="Zafar N."/>
            <person name="Zhou L."/>
            <person name="Kuske C.R."/>
        </authorList>
    </citation>
    <scope>NUCLEOTIDE SEQUENCE [LARGE SCALE GENOMIC DNA]</scope>
    <source>
        <strain evidence="4">ATCC 51196 / DSM 11244 / BCRC 80197 / JCM 7670 / NBRC 15755 / NCIMB 13165 / 161</strain>
    </source>
</reference>
<feature type="domain" description="Glycosyl transferase family 1" evidence="1">
    <location>
        <begin position="191"/>
        <end position="351"/>
    </location>
</feature>
<evidence type="ECO:0000259" key="2">
    <source>
        <dbReference type="Pfam" id="PF13439"/>
    </source>
</evidence>
<dbReference type="EMBL" id="CP001472">
    <property type="protein sequence ID" value="ACO31359.1"/>
    <property type="molecule type" value="Genomic_DNA"/>
</dbReference>
<dbReference type="CAZy" id="GT4">
    <property type="family name" value="Glycosyltransferase Family 4"/>
</dbReference>
<dbReference type="RefSeq" id="WP_015895991.1">
    <property type="nucleotide sequence ID" value="NC_012483.1"/>
</dbReference>
<organism evidence="3 4">
    <name type="scientific">Acidobacterium capsulatum (strain ATCC 51196 / DSM 11244 / BCRC 80197 / JCM 7670 / NBRC 15755 / NCIMB 13165 / 161)</name>
    <dbReference type="NCBI Taxonomy" id="240015"/>
    <lineage>
        <taxon>Bacteria</taxon>
        <taxon>Pseudomonadati</taxon>
        <taxon>Acidobacteriota</taxon>
        <taxon>Terriglobia</taxon>
        <taxon>Terriglobales</taxon>
        <taxon>Acidobacteriaceae</taxon>
        <taxon>Acidobacterium</taxon>
    </lineage>
</organism>
<accession>C1F2S4</accession>
<dbReference type="Pfam" id="PF13439">
    <property type="entry name" value="Glyco_transf_4"/>
    <property type="match status" value="1"/>
</dbReference>
<dbReference type="PANTHER" id="PTHR45947:SF14">
    <property type="entry name" value="SLL1723 PROTEIN"/>
    <property type="match status" value="1"/>
</dbReference>
<dbReference type="InterPro" id="IPR050194">
    <property type="entry name" value="Glycosyltransferase_grp1"/>
</dbReference>
<feature type="domain" description="Glycosyltransferase subfamily 4-like N-terminal" evidence="2">
    <location>
        <begin position="72"/>
        <end position="179"/>
    </location>
</feature>
<evidence type="ECO:0000313" key="4">
    <source>
        <dbReference type="Proteomes" id="UP000002207"/>
    </source>
</evidence>
<protein>
    <submittedName>
        <fullName evidence="3">Glycosyl transferase, group 1 family</fullName>
    </submittedName>
</protein>
<keyword evidence="4" id="KW-1185">Reference proteome</keyword>
<dbReference type="SUPFAM" id="SSF53756">
    <property type="entry name" value="UDP-Glycosyltransferase/glycogen phosphorylase"/>
    <property type="match status" value="1"/>
</dbReference>
<gene>
    <name evidence="3" type="ordered locus">ACP_0823</name>
</gene>
<dbReference type="PANTHER" id="PTHR45947">
    <property type="entry name" value="SULFOQUINOVOSYL TRANSFERASE SQD2"/>
    <property type="match status" value="1"/>
</dbReference>
<dbReference type="AlphaFoldDB" id="C1F2S4"/>
<dbReference type="eggNOG" id="COG0438">
    <property type="taxonomic scope" value="Bacteria"/>
</dbReference>
<keyword evidence="3" id="KW-0808">Transferase</keyword>